<keyword evidence="3" id="KW-1185">Reference proteome</keyword>
<organism evidence="2 3">
    <name type="scientific">Morella rubra</name>
    <name type="common">Chinese bayberry</name>
    <dbReference type="NCBI Taxonomy" id="262757"/>
    <lineage>
        <taxon>Eukaryota</taxon>
        <taxon>Viridiplantae</taxon>
        <taxon>Streptophyta</taxon>
        <taxon>Embryophyta</taxon>
        <taxon>Tracheophyta</taxon>
        <taxon>Spermatophyta</taxon>
        <taxon>Magnoliopsida</taxon>
        <taxon>eudicotyledons</taxon>
        <taxon>Gunneridae</taxon>
        <taxon>Pentapetalae</taxon>
        <taxon>rosids</taxon>
        <taxon>fabids</taxon>
        <taxon>Fagales</taxon>
        <taxon>Myricaceae</taxon>
        <taxon>Morella</taxon>
    </lineage>
</organism>
<evidence type="ECO:0000313" key="2">
    <source>
        <dbReference type="EMBL" id="KAB1220195.1"/>
    </source>
</evidence>
<dbReference type="PANTHER" id="PTHR31896">
    <property type="entry name" value="FAMILY REGULATORY PROTEIN, PUTATIVE (AFU_ORTHOLOGUE AFUA_3G14730)-RELATED"/>
    <property type="match status" value="1"/>
</dbReference>
<dbReference type="Pfam" id="PF02458">
    <property type="entry name" value="Transferase"/>
    <property type="match status" value="1"/>
</dbReference>
<evidence type="ECO:0008006" key="4">
    <source>
        <dbReference type="Google" id="ProtNLM"/>
    </source>
</evidence>
<dbReference type="Gene3D" id="3.30.559.10">
    <property type="entry name" value="Chloramphenicol acetyltransferase-like domain"/>
    <property type="match status" value="1"/>
</dbReference>
<dbReference type="InterPro" id="IPR023213">
    <property type="entry name" value="CAT-like_dom_sf"/>
</dbReference>
<dbReference type="OrthoDB" id="1862401at2759"/>
<accession>A0A6A1W4Y2</accession>
<dbReference type="AlphaFoldDB" id="A0A6A1W4Y2"/>
<evidence type="ECO:0000313" key="3">
    <source>
        <dbReference type="Proteomes" id="UP000516437"/>
    </source>
</evidence>
<keyword evidence="1" id="KW-0808">Transferase</keyword>
<gene>
    <name evidence="2" type="ORF">CJ030_MR3G017019</name>
</gene>
<reference evidence="2 3" key="1">
    <citation type="journal article" date="2019" name="Plant Biotechnol. J.">
        <title>The red bayberry genome and genetic basis of sex determination.</title>
        <authorList>
            <person name="Jia H.M."/>
            <person name="Jia H.J."/>
            <person name="Cai Q.L."/>
            <person name="Wang Y."/>
            <person name="Zhao H.B."/>
            <person name="Yang W.F."/>
            <person name="Wang G.Y."/>
            <person name="Li Y.H."/>
            <person name="Zhan D.L."/>
            <person name="Shen Y.T."/>
            <person name="Niu Q.F."/>
            <person name="Chang L."/>
            <person name="Qiu J."/>
            <person name="Zhao L."/>
            <person name="Xie H.B."/>
            <person name="Fu W.Y."/>
            <person name="Jin J."/>
            <person name="Li X.W."/>
            <person name="Jiao Y."/>
            <person name="Zhou C.C."/>
            <person name="Tu T."/>
            <person name="Chai C.Y."/>
            <person name="Gao J.L."/>
            <person name="Fan L.J."/>
            <person name="van de Weg E."/>
            <person name="Wang J.Y."/>
            <person name="Gao Z.S."/>
        </authorList>
    </citation>
    <scope>NUCLEOTIDE SEQUENCE [LARGE SCALE GENOMIC DNA]</scope>
    <source>
        <tissue evidence="2">Leaves</tissue>
    </source>
</reference>
<dbReference type="EMBL" id="RXIC02000021">
    <property type="protein sequence ID" value="KAB1220195.1"/>
    <property type="molecule type" value="Genomic_DNA"/>
</dbReference>
<proteinExistence type="predicted"/>
<dbReference type="Proteomes" id="UP000516437">
    <property type="component" value="Chromosome 3"/>
</dbReference>
<dbReference type="PANTHER" id="PTHR31896:SF12">
    <property type="entry name" value="HXXXD-TYPE ACYL-TRANSFERASE FAMILY PROTEIN"/>
    <property type="match status" value="1"/>
</dbReference>
<sequence>MSLSADLKPQTQRKNVPFLIRIYSQTQSKGQCRVQHRQNLFLPVLVGTCLEVHNTCTASTTRSGVNTAGELLQQSLGWAAWQLHKAVVNYTDKLVLKYLDSWLQSPTVYQRAQLFDRYSVMMGSSHRFNKYGNEFGMGKAVALRSGYANKYDGKVTWYPGYEGGGSIDLEVCLPPDSMIALESDEEFMEAVSVSNQLH</sequence>
<dbReference type="InterPro" id="IPR051283">
    <property type="entry name" value="Sec_Metabolite_Acyltrans"/>
</dbReference>
<evidence type="ECO:0000256" key="1">
    <source>
        <dbReference type="ARBA" id="ARBA00022679"/>
    </source>
</evidence>
<name>A0A6A1W4Y2_9ROSI</name>
<comment type="caution">
    <text evidence="2">The sequence shown here is derived from an EMBL/GenBank/DDBJ whole genome shotgun (WGS) entry which is preliminary data.</text>
</comment>
<dbReference type="GO" id="GO:0016740">
    <property type="term" value="F:transferase activity"/>
    <property type="evidence" value="ECO:0007669"/>
    <property type="project" value="UniProtKB-KW"/>
</dbReference>
<protein>
    <recommendedName>
        <fullName evidence="4">BAHD acyltransferase DCR</fullName>
    </recommendedName>
</protein>